<keyword evidence="3" id="KW-1185">Reference proteome</keyword>
<gene>
    <name evidence="2" type="ORF">CYMTET_7375</name>
</gene>
<evidence type="ECO:0000313" key="3">
    <source>
        <dbReference type="Proteomes" id="UP001190700"/>
    </source>
</evidence>
<proteinExistence type="predicted"/>
<evidence type="ECO:0000313" key="2">
    <source>
        <dbReference type="EMBL" id="KAK3285001.1"/>
    </source>
</evidence>
<accession>A0AAE0LGY3</accession>
<evidence type="ECO:0000256" key="1">
    <source>
        <dbReference type="SAM" id="MobiDB-lite"/>
    </source>
</evidence>
<protein>
    <submittedName>
        <fullName evidence="2">Uncharacterized protein</fullName>
    </submittedName>
</protein>
<feature type="region of interest" description="Disordered" evidence="1">
    <location>
        <begin position="194"/>
        <end position="229"/>
    </location>
</feature>
<dbReference type="EMBL" id="LGRX02002017">
    <property type="protein sequence ID" value="KAK3285001.1"/>
    <property type="molecule type" value="Genomic_DNA"/>
</dbReference>
<sequence>MLIEHPKKAATAVANPDGSRYGDYKMELSDWDIVRESLYILDITTNAIDLMQTTSSPTAGLVLPVVAGLISKLDLRKTKVKYGGVTRRLERPEVIAARKLLVEALETRYFTHLMLCKLEDFGVASFLDPRYKNLDFKKLEAWSKGTLTKGSIIAWARAAYDTDWKPQPVEKIVESQSPVVLSSKMCKLASFLDASDDEEEDSGVEPPAVLSSIATGVVEKPPEEDAFNP</sequence>
<feature type="compositionally biased region" description="Acidic residues" evidence="1">
    <location>
        <begin position="194"/>
        <end position="203"/>
    </location>
</feature>
<organism evidence="2 3">
    <name type="scientific">Cymbomonas tetramitiformis</name>
    <dbReference type="NCBI Taxonomy" id="36881"/>
    <lineage>
        <taxon>Eukaryota</taxon>
        <taxon>Viridiplantae</taxon>
        <taxon>Chlorophyta</taxon>
        <taxon>Pyramimonadophyceae</taxon>
        <taxon>Pyramimonadales</taxon>
        <taxon>Pyramimonadaceae</taxon>
        <taxon>Cymbomonas</taxon>
    </lineage>
</organism>
<reference evidence="2 3" key="1">
    <citation type="journal article" date="2015" name="Genome Biol. Evol.">
        <title>Comparative Genomics of a Bacterivorous Green Alga Reveals Evolutionary Causalities and Consequences of Phago-Mixotrophic Mode of Nutrition.</title>
        <authorList>
            <person name="Burns J.A."/>
            <person name="Paasch A."/>
            <person name="Narechania A."/>
            <person name="Kim E."/>
        </authorList>
    </citation>
    <scope>NUCLEOTIDE SEQUENCE [LARGE SCALE GENOMIC DNA]</scope>
    <source>
        <strain evidence="2 3">PLY_AMNH</strain>
    </source>
</reference>
<comment type="caution">
    <text evidence="2">The sequence shown here is derived from an EMBL/GenBank/DDBJ whole genome shotgun (WGS) entry which is preliminary data.</text>
</comment>
<dbReference type="AlphaFoldDB" id="A0AAE0LGY3"/>
<name>A0AAE0LGY3_9CHLO</name>
<dbReference type="Proteomes" id="UP001190700">
    <property type="component" value="Unassembled WGS sequence"/>
</dbReference>